<dbReference type="InterPro" id="IPR007313">
    <property type="entry name" value="FxsA"/>
</dbReference>
<dbReference type="AlphaFoldDB" id="A0A1H6RX09"/>
<gene>
    <name evidence="3" type="ORF">SAMN05421831_10568</name>
</gene>
<organism evidence="3 4">
    <name type="scientific">Allopseudospirillum japonicum</name>
    <dbReference type="NCBI Taxonomy" id="64971"/>
    <lineage>
        <taxon>Bacteria</taxon>
        <taxon>Pseudomonadati</taxon>
        <taxon>Pseudomonadota</taxon>
        <taxon>Gammaproteobacteria</taxon>
        <taxon>Oceanospirillales</taxon>
        <taxon>Oceanospirillaceae</taxon>
        <taxon>Allopseudospirillum</taxon>
    </lineage>
</organism>
<dbReference type="PANTHER" id="PTHR35335:SF1">
    <property type="entry name" value="UPF0716 PROTEIN FXSA"/>
    <property type="match status" value="1"/>
</dbReference>
<evidence type="ECO:0000313" key="3">
    <source>
        <dbReference type="EMBL" id="SEI60271.1"/>
    </source>
</evidence>
<accession>A0A1H6RX09</accession>
<dbReference type="EMBL" id="FNYH01000005">
    <property type="protein sequence ID" value="SEI60271.1"/>
    <property type="molecule type" value="Genomic_DNA"/>
</dbReference>
<proteinExistence type="predicted"/>
<keyword evidence="4" id="KW-1185">Reference proteome</keyword>
<dbReference type="NCBIfam" id="NF008528">
    <property type="entry name" value="PRK11463.1-2"/>
    <property type="match status" value="1"/>
</dbReference>
<dbReference type="OrthoDB" id="9792788at2"/>
<feature type="transmembrane region" description="Helical" evidence="2">
    <location>
        <begin position="74"/>
        <end position="99"/>
    </location>
</feature>
<keyword evidence="2" id="KW-1133">Transmembrane helix</keyword>
<feature type="region of interest" description="Disordered" evidence="1">
    <location>
        <begin position="134"/>
        <end position="167"/>
    </location>
</feature>
<name>A0A1H6RX09_9GAMM</name>
<dbReference type="GO" id="GO:0016020">
    <property type="term" value="C:membrane"/>
    <property type="evidence" value="ECO:0007669"/>
    <property type="project" value="InterPro"/>
</dbReference>
<keyword evidence="2" id="KW-0472">Membrane</keyword>
<protein>
    <submittedName>
        <fullName evidence="3">UPF0716 protein FxsA</fullName>
    </submittedName>
</protein>
<evidence type="ECO:0000256" key="2">
    <source>
        <dbReference type="SAM" id="Phobius"/>
    </source>
</evidence>
<dbReference type="RefSeq" id="WP_093309147.1">
    <property type="nucleotide sequence ID" value="NZ_FNYH01000005.1"/>
</dbReference>
<evidence type="ECO:0000313" key="4">
    <source>
        <dbReference type="Proteomes" id="UP000242999"/>
    </source>
</evidence>
<dbReference type="PANTHER" id="PTHR35335">
    <property type="entry name" value="UPF0716 PROTEIN FXSA"/>
    <property type="match status" value="1"/>
</dbReference>
<dbReference type="Pfam" id="PF04186">
    <property type="entry name" value="FxsA"/>
    <property type="match status" value="1"/>
</dbReference>
<keyword evidence="2" id="KW-0812">Transmembrane</keyword>
<evidence type="ECO:0000256" key="1">
    <source>
        <dbReference type="SAM" id="MobiDB-lite"/>
    </source>
</evidence>
<dbReference type="Proteomes" id="UP000242999">
    <property type="component" value="Unassembled WGS sequence"/>
</dbReference>
<reference evidence="4" key="1">
    <citation type="submission" date="2016-10" db="EMBL/GenBank/DDBJ databases">
        <authorList>
            <person name="Varghese N."/>
            <person name="Submissions S."/>
        </authorList>
    </citation>
    <scope>NUCLEOTIDE SEQUENCE [LARGE SCALE GENOMIC DNA]</scope>
    <source>
        <strain evidence="4">DSM 7165</strain>
    </source>
</reference>
<dbReference type="STRING" id="64971.SAMN05421831_10568"/>
<sequence length="167" mass="18124">MPILLIFIAVPFIEMFLLIKVGQQIGAINTLLLVVATAVIGVALLKRQGSLLLNRAAWRLDQGQLPATEMAEGLALAFAGALLLTPGFATDALGFLLLLPGTRQALLKSLMRHVKFGALHTHQTHYTQRTYEGEFQHTSSTSDSSSHDAKVLEGEVVSPTQKTHKKN</sequence>
<feature type="transmembrane region" description="Helical" evidence="2">
    <location>
        <begin position="25"/>
        <end position="45"/>
    </location>
</feature>